<dbReference type="Pfam" id="PF03629">
    <property type="entry name" value="SASA"/>
    <property type="match status" value="1"/>
</dbReference>
<proteinExistence type="predicted"/>
<dbReference type="PROSITE" id="PS00018">
    <property type="entry name" value="EF_HAND_1"/>
    <property type="match status" value="1"/>
</dbReference>
<feature type="compositionally biased region" description="Low complexity" evidence="2">
    <location>
        <begin position="417"/>
        <end position="433"/>
    </location>
</feature>
<dbReference type="InterPro" id="IPR005181">
    <property type="entry name" value="SASA"/>
</dbReference>
<keyword evidence="3" id="KW-0732">Signal</keyword>
<evidence type="ECO:0000259" key="4">
    <source>
        <dbReference type="Pfam" id="PF03629"/>
    </source>
</evidence>
<feature type="region of interest" description="Disordered" evidence="2">
    <location>
        <begin position="416"/>
        <end position="440"/>
    </location>
</feature>
<gene>
    <name evidence="5" type="ORF">NT6N_11420</name>
</gene>
<evidence type="ECO:0000256" key="1">
    <source>
        <dbReference type="ARBA" id="ARBA00022801"/>
    </source>
</evidence>
<evidence type="ECO:0000256" key="3">
    <source>
        <dbReference type="SAM" id="SignalP"/>
    </source>
</evidence>
<dbReference type="SUPFAM" id="SSF52266">
    <property type="entry name" value="SGNH hydrolase"/>
    <property type="match status" value="1"/>
</dbReference>
<dbReference type="EMBL" id="AP026866">
    <property type="protein sequence ID" value="BDS06102.1"/>
    <property type="molecule type" value="Genomic_DNA"/>
</dbReference>
<evidence type="ECO:0000313" key="5">
    <source>
        <dbReference type="EMBL" id="BDS06102.1"/>
    </source>
</evidence>
<dbReference type="KEGG" id="osu:NT6N_11420"/>
<dbReference type="PANTHER" id="PTHR31988">
    <property type="entry name" value="ESTERASE, PUTATIVE (DUF303)-RELATED"/>
    <property type="match status" value="1"/>
</dbReference>
<reference evidence="5" key="1">
    <citation type="submission" date="2024-07" db="EMBL/GenBank/DDBJ databases">
        <title>Complete genome sequence of Verrucomicrobiaceae bacterium NT6N.</title>
        <authorList>
            <person name="Huang C."/>
            <person name="Takami H."/>
            <person name="Hamasaki K."/>
        </authorList>
    </citation>
    <scope>NUCLEOTIDE SEQUENCE</scope>
    <source>
        <strain evidence="5">NT6N</strain>
    </source>
</reference>
<dbReference type="AlphaFoldDB" id="A0AAT9FJI3"/>
<name>A0AAT9FJI3_9BACT</name>
<accession>A0AAT9FJI3</accession>
<keyword evidence="1" id="KW-0378">Hydrolase</keyword>
<dbReference type="Gene3D" id="3.40.50.1110">
    <property type="entry name" value="SGNH hydrolase"/>
    <property type="match status" value="1"/>
</dbReference>
<protein>
    <recommendedName>
        <fullName evidence="4">Sialate O-acetylesterase domain-containing protein</fullName>
    </recommendedName>
</protein>
<evidence type="ECO:0000256" key="2">
    <source>
        <dbReference type="SAM" id="MobiDB-lite"/>
    </source>
</evidence>
<dbReference type="InterPro" id="IPR052940">
    <property type="entry name" value="Carb_Esterase_6"/>
</dbReference>
<dbReference type="PANTHER" id="PTHR31988:SF19">
    <property type="entry name" value="9-O-ACETYL-N-ACETYLNEURAMINIC ACID DEACETYLASE-RELATED"/>
    <property type="match status" value="1"/>
</dbReference>
<dbReference type="InterPro" id="IPR018247">
    <property type="entry name" value="EF_Hand_1_Ca_BS"/>
</dbReference>
<feature type="region of interest" description="Disordered" evidence="2">
    <location>
        <begin position="305"/>
        <end position="334"/>
    </location>
</feature>
<feature type="chain" id="PRO_5043871212" description="Sialate O-acetylesterase domain-containing protein" evidence="3">
    <location>
        <begin position="25"/>
        <end position="603"/>
    </location>
</feature>
<dbReference type="GO" id="GO:0016788">
    <property type="term" value="F:hydrolase activity, acting on ester bonds"/>
    <property type="evidence" value="ECO:0007669"/>
    <property type="project" value="UniProtKB-ARBA"/>
</dbReference>
<feature type="signal peptide" evidence="3">
    <location>
        <begin position="1"/>
        <end position="24"/>
    </location>
</feature>
<sequence>MNPIIHKKLLVLCWTLGFASVSNAEHYQIYILAGQSNGNGRGWAADFGTGTSHPQFEFYKTAQADVRFYYHKTQTATNHTLPEDQWIDLAPGSGHGTVTPENSPELGPEVSFGDAMADEYPTEHIAILKYCHGGTNLHTQWSASGSQYTTLLSTVNAATTALTNAGHTYTLRGFLWQQGEADCTNVTHANNYEANLISLVNRVRADIFGGLSRPFIIGKLSDNQTSITGNAGFSTVRTAQENVAANLTNVATVNADDDAKFPMRGDEIHFTGVGQIYLGLGHFDAMKILLATDADQDGLVDSEEIALGTDPNKADSDSDGSDDGQEIILGTSPTDGSSVFKINSLADQGNGTYTLEWPAKSGAPYIVESSSNLEPDSWTTLGTVTATSQVGTWTGSPFAPDVIAFYGAEGSTGGNFDTASYDSTDSDPDTTASRLSQGGGLTGGGANMRIINNAIFAPSSSGNNGFNLAGCTEASRMAAISAGDYFSFTVTGSGQDTTFDKLLFFSNQFATTAKVDITYRIGTEAEQDILVDHAPTGGNVNVTEVTAEMPDFTTNENVTFTFYLYNSSDVSHGVRFDDITLHAVNSSANGGKVFFRVRHLVHN</sequence>
<feature type="domain" description="Sialate O-acetylesterase" evidence="4">
    <location>
        <begin position="27"/>
        <end position="282"/>
    </location>
</feature>
<dbReference type="InterPro" id="IPR036514">
    <property type="entry name" value="SGNH_hydro_sf"/>
</dbReference>
<organism evidence="5">
    <name type="scientific">Oceaniferula spumae</name>
    <dbReference type="NCBI Taxonomy" id="2979115"/>
    <lineage>
        <taxon>Bacteria</taxon>
        <taxon>Pseudomonadati</taxon>
        <taxon>Verrucomicrobiota</taxon>
        <taxon>Verrucomicrobiia</taxon>
        <taxon>Verrucomicrobiales</taxon>
        <taxon>Verrucomicrobiaceae</taxon>
        <taxon>Oceaniferula</taxon>
    </lineage>
</organism>